<protein>
    <recommendedName>
        <fullName evidence="2">SWIM-type domain-containing protein</fullName>
    </recommendedName>
</protein>
<sequence length="495" mass="55888">MLSWESAVPLRYSEQQQAARIKEEYTSRLKNADIDDPRSFLDSVWSDDVKLWPTIDLGMIFSFILKNKEQDLDFVGKYKTQKAYSYYESGFVDVIKSTTVRDNTVIKSRVTPSQSVRNEPHEVWISIKANEIKSCWCSCIAGMAQTCNHVIAVLYKLEYATTMGYNNLACTSQPCGWNSSTKKDVKPCRLSELSLRCDNRSKVSGATAQEDKDVNANFKMKFDPRREDHVVSTDAEVENLYASLYSVRPKSVLFTGFPSLTKKMKYPDTIISSAEKFITSNINDVDFVESLSLSSDEAALIEITTRGQSSNAQWMEQRKGRITASIIHEVGYKMSEIVKKKNVKTSPLVAKVCGKYKSIGHLESIKYGKNNEVTARNLFSILESQNHRNLKVDQCGLFVKADRPYIAASPDAIVTCTCCSSKATLEIKCPISVTDISISTEGWKKLDYLEMDEGKLRLKQSHTHYTQVQTQMAVTGCKVAYFFVWSPKGSFCEKN</sequence>
<dbReference type="InterPro" id="IPR019080">
    <property type="entry name" value="YqaJ_viral_recombinase"/>
</dbReference>
<dbReference type="Gene3D" id="3.90.320.10">
    <property type="match status" value="1"/>
</dbReference>
<dbReference type="CDD" id="cd22343">
    <property type="entry name" value="PDDEXK_lambda_exonuclease-like"/>
    <property type="match status" value="1"/>
</dbReference>
<dbReference type="OrthoDB" id="6132274at2759"/>
<proteinExistence type="predicted"/>
<dbReference type="GO" id="GO:0008270">
    <property type="term" value="F:zinc ion binding"/>
    <property type="evidence" value="ECO:0007669"/>
    <property type="project" value="UniProtKB-KW"/>
</dbReference>
<dbReference type="EMBL" id="UYJE01008063">
    <property type="protein sequence ID" value="VDI60598.1"/>
    <property type="molecule type" value="Genomic_DNA"/>
</dbReference>
<dbReference type="InterPro" id="IPR007527">
    <property type="entry name" value="Znf_SWIM"/>
</dbReference>
<dbReference type="SUPFAM" id="SSF52980">
    <property type="entry name" value="Restriction endonuclease-like"/>
    <property type="match status" value="1"/>
</dbReference>
<keyword evidence="4" id="KW-1185">Reference proteome</keyword>
<keyword evidence="1" id="KW-0479">Metal-binding</keyword>
<organism evidence="3 4">
    <name type="scientific">Mytilus galloprovincialis</name>
    <name type="common">Mediterranean mussel</name>
    <dbReference type="NCBI Taxonomy" id="29158"/>
    <lineage>
        <taxon>Eukaryota</taxon>
        <taxon>Metazoa</taxon>
        <taxon>Spiralia</taxon>
        <taxon>Lophotrochozoa</taxon>
        <taxon>Mollusca</taxon>
        <taxon>Bivalvia</taxon>
        <taxon>Autobranchia</taxon>
        <taxon>Pteriomorphia</taxon>
        <taxon>Mytilida</taxon>
        <taxon>Mytiloidea</taxon>
        <taxon>Mytilidae</taxon>
        <taxon>Mytilinae</taxon>
        <taxon>Mytilus</taxon>
    </lineage>
</organism>
<dbReference type="Proteomes" id="UP000596742">
    <property type="component" value="Unassembled WGS sequence"/>
</dbReference>
<keyword evidence="1" id="KW-0862">Zinc</keyword>
<name>A0A8B6G997_MYTGA</name>
<dbReference type="GO" id="GO:0006281">
    <property type="term" value="P:DNA repair"/>
    <property type="evidence" value="ECO:0007669"/>
    <property type="project" value="UniProtKB-ARBA"/>
</dbReference>
<dbReference type="PANTHER" id="PTHR47526">
    <property type="entry name" value="ATP-DEPENDENT DNA HELICASE"/>
    <property type="match status" value="1"/>
</dbReference>
<evidence type="ECO:0000259" key="2">
    <source>
        <dbReference type="PROSITE" id="PS50966"/>
    </source>
</evidence>
<dbReference type="InterPro" id="IPR011335">
    <property type="entry name" value="Restrct_endonuc-II-like"/>
</dbReference>
<dbReference type="PROSITE" id="PS50966">
    <property type="entry name" value="ZF_SWIM"/>
    <property type="match status" value="1"/>
</dbReference>
<dbReference type="Pfam" id="PF09588">
    <property type="entry name" value="YqaJ"/>
    <property type="match status" value="1"/>
</dbReference>
<evidence type="ECO:0000313" key="3">
    <source>
        <dbReference type="EMBL" id="VDI60598.1"/>
    </source>
</evidence>
<dbReference type="InterPro" id="IPR011604">
    <property type="entry name" value="PDDEXK-like_dom_sf"/>
</dbReference>
<dbReference type="AlphaFoldDB" id="A0A8B6G997"/>
<keyword evidence="1" id="KW-0863">Zinc-finger</keyword>
<comment type="caution">
    <text evidence="3">The sequence shown here is derived from an EMBL/GenBank/DDBJ whole genome shotgun (WGS) entry which is preliminary data.</text>
</comment>
<evidence type="ECO:0000313" key="4">
    <source>
        <dbReference type="Proteomes" id="UP000596742"/>
    </source>
</evidence>
<evidence type="ECO:0000256" key="1">
    <source>
        <dbReference type="PROSITE-ProRule" id="PRU00325"/>
    </source>
</evidence>
<dbReference type="PANTHER" id="PTHR47526:SF3">
    <property type="entry name" value="PHD-TYPE DOMAIN-CONTAINING PROTEIN"/>
    <property type="match status" value="1"/>
</dbReference>
<feature type="domain" description="SWIM-type" evidence="2">
    <location>
        <begin position="121"/>
        <end position="158"/>
    </location>
</feature>
<accession>A0A8B6G997</accession>
<reference evidence="3" key="1">
    <citation type="submission" date="2018-11" db="EMBL/GenBank/DDBJ databases">
        <authorList>
            <person name="Alioto T."/>
            <person name="Alioto T."/>
        </authorList>
    </citation>
    <scope>NUCLEOTIDE SEQUENCE</scope>
</reference>
<gene>
    <name evidence="3" type="ORF">MGAL_10B024247</name>
</gene>